<feature type="compositionally biased region" description="Low complexity" evidence="1">
    <location>
        <begin position="71"/>
        <end position="85"/>
    </location>
</feature>
<keyword evidence="3" id="KW-1185">Reference proteome</keyword>
<dbReference type="SUPFAM" id="SSF46565">
    <property type="entry name" value="Chaperone J-domain"/>
    <property type="match status" value="1"/>
</dbReference>
<accession>A0A0T6LT86</accession>
<protein>
    <recommendedName>
        <fullName evidence="4">J domain-containing protein</fullName>
    </recommendedName>
</protein>
<name>A0A0T6LT86_WENVI</name>
<dbReference type="EMBL" id="LLZU01000013">
    <property type="protein sequence ID" value="KRV49299.1"/>
    <property type="molecule type" value="Genomic_DNA"/>
</dbReference>
<dbReference type="InterPro" id="IPR036869">
    <property type="entry name" value="J_dom_sf"/>
</dbReference>
<dbReference type="Proteomes" id="UP000050867">
    <property type="component" value="Unassembled WGS sequence"/>
</dbReference>
<dbReference type="AlphaFoldDB" id="A0A0T6LT86"/>
<feature type="region of interest" description="Disordered" evidence="1">
    <location>
        <begin position="54"/>
        <end position="91"/>
    </location>
</feature>
<dbReference type="RefSeq" id="WP_018385026.1">
    <property type="nucleotide sequence ID" value="NZ_LLZU01000013.1"/>
</dbReference>
<dbReference type="STRING" id="76728.AQ490_03655"/>
<evidence type="ECO:0000256" key="1">
    <source>
        <dbReference type="SAM" id="MobiDB-lite"/>
    </source>
</evidence>
<gene>
    <name evidence="2" type="ORF">AQ490_03655</name>
</gene>
<evidence type="ECO:0008006" key="4">
    <source>
        <dbReference type="Google" id="ProtNLM"/>
    </source>
</evidence>
<evidence type="ECO:0000313" key="3">
    <source>
        <dbReference type="Proteomes" id="UP000050867"/>
    </source>
</evidence>
<proteinExistence type="predicted"/>
<comment type="caution">
    <text evidence="2">The sequence shown here is derived from an EMBL/GenBank/DDBJ whole genome shotgun (WGS) entry which is preliminary data.</text>
</comment>
<evidence type="ECO:0000313" key="2">
    <source>
        <dbReference type="EMBL" id="KRV49299.1"/>
    </source>
</evidence>
<reference evidence="2 3" key="1">
    <citation type="submission" date="2015-10" db="EMBL/GenBank/DDBJ databases">
        <title>Draft genome sequence of pyrrolomycin-producing Streptomyces vitaminophilus.</title>
        <authorList>
            <person name="Graham D.E."/>
            <person name="Mahan K.M."/>
            <person name="Klingeman D.M."/>
            <person name="Hettich R.L."/>
            <person name="Parry R.J."/>
        </authorList>
    </citation>
    <scope>NUCLEOTIDE SEQUENCE [LARGE SCALE GENOMIC DNA]</scope>
    <source>
        <strain evidence="2 3">ATCC 31673</strain>
    </source>
</reference>
<sequence>MTGRAPGPDGTAERARRRQEYRAFVRDCHPDRGGDPELFVAGLRHWRAVLAEPARVPGPSPAGEDHATGSRAGPRGRGPVPGEPRVTAYRRGSWPVRCGRALAAALRRRRRTRVR</sequence>
<organism evidence="2 3">
    <name type="scientific">Wenjunlia vitaminophila</name>
    <name type="common">Streptomyces vitaminophilus</name>
    <dbReference type="NCBI Taxonomy" id="76728"/>
    <lineage>
        <taxon>Bacteria</taxon>
        <taxon>Bacillati</taxon>
        <taxon>Actinomycetota</taxon>
        <taxon>Actinomycetes</taxon>
        <taxon>Kitasatosporales</taxon>
        <taxon>Streptomycetaceae</taxon>
        <taxon>Wenjunlia</taxon>
    </lineage>
</organism>